<dbReference type="PROSITE" id="PS51409">
    <property type="entry name" value="ARGINASE_2"/>
    <property type="match status" value="1"/>
</dbReference>
<evidence type="ECO:0000256" key="1">
    <source>
        <dbReference type="ARBA" id="ARBA00009227"/>
    </source>
</evidence>
<dbReference type="InterPro" id="IPR005925">
    <property type="entry name" value="Agmatinase-rel"/>
</dbReference>
<dbReference type="Gene3D" id="3.40.800.10">
    <property type="entry name" value="Ureohydrolase domain"/>
    <property type="match status" value="1"/>
</dbReference>
<dbReference type="GO" id="GO:0008783">
    <property type="term" value="F:agmatinase activity"/>
    <property type="evidence" value="ECO:0007669"/>
    <property type="project" value="UniProtKB-EC"/>
</dbReference>
<dbReference type="GO" id="GO:0033389">
    <property type="term" value="P:putrescine biosynthetic process from arginine, via agmatine"/>
    <property type="evidence" value="ECO:0007669"/>
    <property type="project" value="TreeGrafter"/>
</dbReference>
<evidence type="ECO:0000313" key="6">
    <source>
        <dbReference type="EMBL" id="TQQ83117.1"/>
    </source>
</evidence>
<dbReference type="CDD" id="cd11593">
    <property type="entry name" value="Agmatinase-like_2"/>
    <property type="match status" value="1"/>
</dbReference>
<evidence type="ECO:0000256" key="3">
    <source>
        <dbReference type="ARBA" id="ARBA00022801"/>
    </source>
</evidence>
<dbReference type="InterPro" id="IPR006035">
    <property type="entry name" value="Ureohydrolase"/>
</dbReference>
<comment type="similarity">
    <text evidence="1">Belongs to the arginase family. Agmatinase subfamily.</text>
</comment>
<feature type="binding site" evidence="4">
    <location>
        <position position="201"/>
    </location>
    <ligand>
        <name>Mn(2+)</name>
        <dbReference type="ChEBI" id="CHEBI:29035"/>
        <label>1</label>
    </ligand>
</feature>
<dbReference type="OrthoDB" id="7186at2157"/>
<comment type="caution">
    <text evidence="6">The sequence shown here is derived from an EMBL/GenBank/DDBJ whole genome shotgun (WGS) entry which is preliminary data.</text>
</comment>
<name>A0A8J8TCE1_9EURY</name>
<dbReference type="PIRSF" id="PIRSF036979">
    <property type="entry name" value="Arginase"/>
    <property type="match status" value="1"/>
</dbReference>
<dbReference type="Pfam" id="PF00491">
    <property type="entry name" value="Arginase"/>
    <property type="match status" value="1"/>
</dbReference>
<feature type="binding site" evidence="4">
    <location>
        <position position="124"/>
    </location>
    <ligand>
        <name>Mn(2+)</name>
        <dbReference type="ChEBI" id="CHEBI:29035"/>
        <label>2</label>
    </ligand>
</feature>
<keyword evidence="3 5" id="KW-0378">Hydrolase</keyword>
<dbReference type="SUPFAM" id="SSF52768">
    <property type="entry name" value="Arginase/deacetylase"/>
    <property type="match status" value="1"/>
</dbReference>
<gene>
    <name evidence="6" type="primary">speB</name>
    <name evidence="6" type="ORF">EGH24_05065</name>
</gene>
<dbReference type="Proteomes" id="UP000705823">
    <property type="component" value="Unassembled WGS sequence"/>
</dbReference>
<dbReference type="GO" id="GO:0046872">
    <property type="term" value="F:metal ion binding"/>
    <property type="evidence" value="ECO:0007669"/>
    <property type="project" value="UniProtKB-KW"/>
</dbReference>
<evidence type="ECO:0000256" key="2">
    <source>
        <dbReference type="ARBA" id="ARBA00022723"/>
    </source>
</evidence>
<dbReference type="AlphaFoldDB" id="A0A8J8TCE1"/>
<evidence type="ECO:0000256" key="5">
    <source>
        <dbReference type="RuleBase" id="RU003684"/>
    </source>
</evidence>
<dbReference type="NCBIfam" id="TIGR01230">
    <property type="entry name" value="agmatinase"/>
    <property type="match status" value="1"/>
</dbReference>
<proteinExistence type="inferred from homology"/>
<feature type="binding site" evidence="4">
    <location>
        <position position="101"/>
    </location>
    <ligand>
        <name>Mn(2+)</name>
        <dbReference type="ChEBI" id="CHEBI:29035"/>
        <label>1</label>
    </ligand>
</feature>
<accession>A0A8J8TCE1</accession>
<dbReference type="PROSITE" id="PS01053">
    <property type="entry name" value="ARGINASE_1"/>
    <property type="match status" value="1"/>
</dbReference>
<keyword evidence="7" id="KW-1185">Reference proteome</keyword>
<dbReference type="InterPro" id="IPR020855">
    <property type="entry name" value="Ureohydrolase_Mn_BS"/>
</dbReference>
<keyword evidence="2 4" id="KW-0479">Metal-binding</keyword>
<feature type="binding site" evidence="4">
    <location>
        <position position="199"/>
    </location>
    <ligand>
        <name>Mn(2+)</name>
        <dbReference type="ChEBI" id="CHEBI:29035"/>
        <label>1</label>
    </ligand>
</feature>
<sequence>MFPGATADREAASYVVVGAPLDATTTFQPGTRFGPDEIRRFARSYDDYDHQTAQHFTELGVHDAGDVRAWEDVEEYADYLGGQLRDIVWDDAVPIVLGGEHTVTAPAVEAVDPDVFVCLDAHLDLRTEYDGNEWSHACVTNRALDTVDEAIILGARTGSEAEWDRASEADVTVVEPDAVDDWLADPPAFGDDSVYLSVDIDAADPGFAPGTGTMEPGGLTPRQLQSAVQTVAPACDGFDIVEVNDRDDGQAAALAGKLLRRFVFDHAAES</sequence>
<feature type="binding site" evidence="4">
    <location>
        <position position="122"/>
    </location>
    <ligand>
        <name>Mn(2+)</name>
        <dbReference type="ChEBI" id="CHEBI:29035"/>
        <label>1</label>
    </ligand>
</feature>
<reference evidence="6" key="1">
    <citation type="submission" date="2019-02" db="EMBL/GenBank/DDBJ databases">
        <title>Halonotius sp. a new haloarchaeum isolated from saline soil.</title>
        <authorList>
            <person name="Duran-Viseras A."/>
            <person name="Sanchez-Porro C."/>
            <person name="Ventosa A."/>
        </authorList>
    </citation>
    <scope>NUCLEOTIDE SEQUENCE</scope>
    <source>
        <strain evidence="6">F15B</strain>
    </source>
</reference>
<dbReference type="PANTHER" id="PTHR11358:SF26">
    <property type="entry name" value="GUANIDINO ACID HYDROLASE, MITOCHONDRIAL"/>
    <property type="match status" value="1"/>
</dbReference>
<dbReference type="InterPro" id="IPR023696">
    <property type="entry name" value="Ureohydrolase_dom_sf"/>
</dbReference>
<evidence type="ECO:0000313" key="7">
    <source>
        <dbReference type="Proteomes" id="UP000705823"/>
    </source>
</evidence>
<feature type="binding site" evidence="4">
    <location>
        <position position="120"/>
    </location>
    <ligand>
        <name>Mn(2+)</name>
        <dbReference type="ChEBI" id="CHEBI:29035"/>
        <label>1</label>
    </ligand>
</feature>
<protein>
    <submittedName>
        <fullName evidence="6">Agmatinase</fullName>
        <ecNumber evidence="6">3.5.3.11</ecNumber>
    </submittedName>
</protein>
<dbReference type="RefSeq" id="WP_142979381.1">
    <property type="nucleotide sequence ID" value="NZ_RKLU01000002.1"/>
</dbReference>
<dbReference type="EC" id="3.5.3.11" evidence="6"/>
<keyword evidence="4" id="KW-0464">Manganese</keyword>
<evidence type="ECO:0000256" key="4">
    <source>
        <dbReference type="PIRSR" id="PIRSR036979-1"/>
    </source>
</evidence>
<comment type="cofactor">
    <cofactor evidence="4">
        <name>Mn(2+)</name>
        <dbReference type="ChEBI" id="CHEBI:29035"/>
    </cofactor>
    <text evidence="4">Binds 2 manganese ions per subunit.</text>
</comment>
<organism evidence="6 7">
    <name type="scientific">Halonotius terrestris</name>
    <dbReference type="NCBI Taxonomy" id="2487750"/>
    <lineage>
        <taxon>Archaea</taxon>
        <taxon>Methanobacteriati</taxon>
        <taxon>Methanobacteriota</taxon>
        <taxon>Stenosarchaea group</taxon>
        <taxon>Halobacteria</taxon>
        <taxon>Halobacteriales</taxon>
        <taxon>Haloferacaceae</taxon>
        <taxon>Halonotius</taxon>
    </lineage>
</organism>
<dbReference type="EMBL" id="RKLU01000002">
    <property type="protein sequence ID" value="TQQ83117.1"/>
    <property type="molecule type" value="Genomic_DNA"/>
</dbReference>
<dbReference type="PANTHER" id="PTHR11358">
    <property type="entry name" value="ARGINASE/AGMATINASE"/>
    <property type="match status" value="1"/>
</dbReference>